<evidence type="ECO:0000256" key="2">
    <source>
        <dbReference type="RuleBase" id="RU003971"/>
    </source>
</evidence>
<dbReference type="Proteomes" id="UP000494165">
    <property type="component" value="Unassembled WGS sequence"/>
</dbReference>
<dbReference type="InterPro" id="IPR027417">
    <property type="entry name" value="P-loop_NTPase"/>
</dbReference>
<evidence type="ECO:0000256" key="1">
    <source>
        <dbReference type="ARBA" id="ARBA00010134"/>
    </source>
</evidence>
<comment type="similarity">
    <text evidence="1 2">Belongs to the peptidase C14A family.</text>
</comment>
<dbReference type="Pfam" id="PF00656">
    <property type="entry name" value="Peptidase_C14"/>
    <property type="match status" value="1"/>
</dbReference>
<feature type="domain" description="Caspase family p20" evidence="4">
    <location>
        <begin position="40"/>
        <end position="179"/>
    </location>
</feature>
<name>A0A8S1CFX1_9INSE</name>
<dbReference type="InterPro" id="IPR001309">
    <property type="entry name" value="Pept_C14_p20"/>
</dbReference>
<dbReference type="Gene3D" id="3.40.50.1460">
    <property type="match status" value="1"/>
</dbReference>
<sequence>MVDASGGVVTKFKPFVPSEKIVEYRSNNIGFWDGNGKEEIEKLSVLVVHYGFAGVKELDRLKDNQEDVNSLRDTLSKHCREGNYKETSGRRDEVLGILENIAQDKETPDLLVVCIMTHGKCNGRLLTHHPHHEADIQQGNTSATKQKFEEIRLSEIYEKLKAENLENTVKLVLVQACRGLIAEENCFEKEPNVQFVNENIKFSKTLGKKDSILNNTNATRVTTELNCKNFVVMLSGVEGTVSFRKDGKPESGSWLIQTFCSCLNSLGRNMELEEFLAWVSFTMKTEFIKKENYGSSPEIKLFPHKKLTFSRSDCANLSSPPESFFYDWRSKSDKKITTRKAHFFAADGKEDCVALLMKAMKERFNFLCLPHETVADLESAVKNGDELDGCILICVLGNLTTETIEGKNEICMTMKGSSMPLKHIISKTIFPKTEDWIGKPKLAVFLNNENLKEVTKASAEYPRCETPFTSNEGSRSGTIHEGLLSLILPQRDAVQLFLNTLTKFAASNNTSSTVQELFVAMLQYAKPYNHISPVIISTLRERLKINFPSTIPNNFFKKIWAGLKEEIVIQELVELFSSIFCCQKSAKKQSTNDCPSEPNEKRQKLETISRDPKMATVWLMSSPASTGKSYLANYLASTRVQSNGDVITIDLRRAYQFLDKFGWQNQNYETLINEYLKHVGQNKSLGDNDIVILDSFEAVKENLQEHFFKMIQDMAENEVFLLITARSELQEKFQNAITGLTVIQIGDLTESEQVEFLLQQLKPGESESDIQFALTEIRKAYGEEFTGKVGTLEKLAKFPKFARVKPINIDAISKYLVESTVESGLVNNGVIRGYNLFDKCFHTIMSDLEKCANAYITGSKVTDIKSDIAELNRLDIMVVNKENRVEPVNEKIALYLAKQGSK</sequence>
<evidence type="ECO:0000259" key="4">
    <source>
        <dbReference type="PROSITE" id="PS50208"/>
    </source>
</evidence>
<proteinExistence type="inferred from homology"/>
<dbReference type="Gene3D" id="3.30.70.1470">
    <property type="entry name" value="Caspase-like"/>
    <property type="match status" value="1"/>
</dbReference>
<comment type="caution">
    <text evidence="5">The sequence shown here is derived from an EMBL/GenBank/DDBJ whole genome shotgun (WGS) entry which is preliminary data.</text>
</comment>
<gene>
    <name evidence="5" type="ORF">CLODIP_2_CD01492</name>
</gene>
<dbReference type="AlphaFoldDB" id="A0A8S1CFX1"/>
<dbReference type="GO" id="GO:0006508">
    <property type="term" value="P:proteolysis"/>
    <property type="evidence" value="ECO:0007669"/>
    <property type="project" value="InterPro"/>
</dbReference>
<dbReference type="InterPro" id="IPR015917">
    <property type="entry name" value="Pept_C14A"/>
</dbReference>
<dbReference type="Gene3D" id="3.40.50.300">
    <property type="entry name" value="P-loop containing nucleotide triphosphate hydrolases"/>
    <property type="match status" value="1"/>
</dbReference>
<keyword evidence="6" id="KW-1185">Reference proteome</keyword>
<accession>A0A8S1CFX1</accession>
<dbReference type="InterPro" id="IPR002138">
    <property type="entry name" value="Pept_C14_p10"/>
</dbReference>
<dbReference type="InterPro" id="IPR011600">
    <property type="entry name" value="Pept_C14_caspase"/>
</dbReference>
<dbReference type="InterPro" id="IPR029030">
    <property type="entry name" value="Caspase-like_dom_sf"/>
</dbReference>
<dbReference type="SMART" id="SM00115">
    <property type="entry name" value="CASc"/>
    <property type="match status" value="1"/>
</dbReference>
<organism evidence="5 6">
    <name type="scientific">Cloeon dipterum</name>
    <dbReference type="NCBI Taxonomy" id="197152"/>
    <lineage>
        <taxon>Eukaryota</taxon>
        <taxon>Metazoa</taxon>
        <taxon>Ecdysozoa</taxon>
        <taxon>Arthropoda</taxon>
        <taxon>Hexapoda</taxon>
        <taxon>Insecta</taxon>
        <taxon>Pterygota</taxon>
        <taxon>Palaeoptera</taxon>
        <taxon>Ephemeroptera</taxon>
        <taxon>Pisciforma</taxon>
        <taxon>Baetidae</taxon>
        <taxon>Cloeon</taxon>
    </lineage>
</organism>
<dbReference type="EMBL" id="CADEPI010000024">
    <property type="protein sequence ID" value="CAB3366351.1"/>
    <property type="molecule type" value="Genomic_DNA"/>
</dbReference>
<dbReference type="PANTHER" id="PTHR22576">
    <property type="entry name" value="MUCOSA ASSOCIATED LYMPHOID TISSUE LYMPHOMA TRANSLOCATION PROTEIN 1/PARACASPASE"/>
    <property type="match status" value="1"/>
</dbReference>
<dbReference type="GO" id="GO:0004197">
    <property type="term" value="F:cysteine-type endopeptidase activity"/>
    <property type="evidence" value="ECO:0007669"/>
    <property type="project" value="InterPro"/>
</dbReference>
<dbReference type="PROSITE" id="PS50207">
    <property type="entry name" value="CASPASE_P10"/>
    <property type="match status" value="1"/>
</dbReference>
<protein>
    <recommendedName>
        <fullName evidence="7">Caspase family p20 domain-containing protein</fullName>
    </recommendedName>
</protein>
<feature type="domain" description="Caspase family p10" evidence="3">
    <location>
        <begin position="249"/>
        <end position="298"/>
    </location>
</feature>
<dbReference type="SUPFAM" id="SSF52129">
    <property type="entry name" value="Caspase-like"/>
    <property type="match status" value="1"/>
</dbReference>
<evidence type="ECO:0000259" key="3">
    <source>
        <dbReference type="PROSITE" id="PS50207"/>
    </source>
</evidence>
<evidence type="ECO:0000313" key="5">
    <source>
        <dbReference type="EMBL" id="CAB3366351.1"/>
    </source>
</evidence>
<dbReference type="PANTHER" id="PTHR22576:SF41">
    <property type="entry name" value="CASPASE 14, APOPTOSIS-RELATED CYSTEINE PEPTIDASE"/>
    <property type="match status" value="1"/>
</dbReference>
<reference evidence="5 6" key="1">
    <citation type="submission" date="2020-04" db="EMBL/GenBank/DDBJ databases">
        <authorList>
            <person name="Alioto T."/>
            <person name="Alioto T."/>
            <person name="Gomez Garrido J."/>
        </authorList>
    </citation>
    <scope>NUCLEOTIDE SEQUENCE [LARGE SCALE GENOMIC DNA]</scope>
</reference>
<evidence type="ECO:0008006" key="7">
    <source>
        <dbReference type="Google" id="ProtNLM"/>
    </source>
</evidence>
<dbReference type="PROSITE" id="PS50208">
    <property type="entry name" value="CASPASE_P20"/>
    <property type="match status" value="1"/>
</dbReference>
<dbReference type="InterPro" id="IPR052039">
    <property type="entry name" value="Caspase-related_regulators"/>
</dbReference>
<dbReference type="SUPFAM" id="SSF52540">
    <property type="entry name" value="P-loop containing nucleoside triphosphate hydrolases"/>
    <property type="match status" value="1"/>
</dbReference>
<evidence type="ECO:0000313" key="6">
    <source>
        <dbReference type="Proteomes" id="UP000494165"/>
    </source>
</evidence>